<dbReference type="InterPro" id="IPR050282">
    <property type="entry name" value="Cycloisomerase_2"/>
</dbReference>
<protein>
    <recommendedName>
        <fullName evidence="4">6-phosphogluconolactonase</fullName>
    </recommendedName>
</protein>
<evidence type="ECO:0008006" key="4">
    <source>
        <dbReference type="Google" id="ProtNLM"/>
    </source>
</evidence>
<dbReference type="Proteomes" id="UP000031620">
    <property type="component" value="Chromosome"/>
</dbReference>
<dbReference type="GO" id="GO:0005829">
    <property type="term" value="C:cytosol"/>
    <property type="evidence" value="ECO:0007669"/>
    <property type="project" value="TreeGrafter"/>
</dbReference>
<reference evidence="2 3" key="1">
    <citation type="submission" date="2014-11" db="EMBL/GenBank/DDBJ databases">
        <title>Complete genome sequence and analysis of Lactobacillus hokkaidonensis LOOC260T.</title>
        <authorList>
            <person name="Tanizawa Y."/>
            <person name="Tohno M."/>
            <person name="Kaminuma E."/>
            <person name="Nakamura Y."/>
            <person name="Arita M."/>
        </authorList>
    </citation>
    <scope>NUCLEOTIDE SEQUENCE [LARGE SCALE GENOMIC DNA]</scope>
    <source>
        <strain evidence="2 3">LOOC260</strain>
    </source>
</reference>
<dbReference type="KEGG" id="lho:LOOC260_120890"/>
<evidence type="ECO:0000256" key="1">
    <source>
        <dbReference type="ARBA" id="ARBA00005564"/>
    </source>
</evidence>
<evidence type="ECO:0000313" key="2">
    <source>
        <dbReference type="EMBL" id="BAP86595.1"/>
    </source>
</evidence>
<dbReference type="InterPro" id="IPR019405">
    <property type="entry name" value="Lactonase_7-beta_prop"/>
</dbReference>
<organism evidence="2 3">
    <name type="scientific">Paucilactobacillus hokkaidonensis JCM 18461</name>
    <dbReference type="NCBI Taxonomy" id="1291742"/>
    <lineage>
        <taxon>Bacteria</taxon>
        <taxon>Bacillati</taxon>
        <taxon>Bacillota</taxon>
        <taxon>Bacilli</taxon>
        <taxon>Lactobacillales</taxon>
        <taxon>Lactobacillaceae</taxon>
        <taxon>Paucilactobacillus</taxon>
    </lineage>
</organism>
<dbReference type="EMBL" id="AP014680">
    <property type="protein sequence ID" value="BAP86595.1"/>
    <property type="molecule type" value="Genomic_DNA"/>
</dbReference>
<dbReference type="PANTHER" id="PTHR30344">
    <property type="entry name" value="6-PHOSPHOGLUCONOLACTONASE-RELATED"/>
    <property type="match status" value="1"/>
</dbReference>
<proteinExistence type="inferred from homology"/>
<dbReference type="GO" id="GO:0017057">
    <property type="term" value="F:6-phosphogluconolactonase activity"/>
    <property type="evidence" value="ECO:0007669"/>
    <property type="project" value="TreeGrafter"/>
</dbReference>
<gene>
    <name evidence="2" type="ORF">LOOC260_120890</name>
</gene>
<dbReference type="InterPro" id="IPR011048">
    <property type="entry name" value="Haem_d1_sf"/>
</dbReference>
<name>A0A0A1GWZ8_9LACO</name>
<dbReference type="PANTHER" id="PTHR30344:SF1">
    <property type="entry name" value="6-PHOSPHOGLUCONOLACTONASE"/>
    <property type="match status" value="1"/>
</dbReference>
<sequence length="345" mass="38892">MEKFFLGTYTKRLSKGIYSFDFDVNTGEPSRLKLVGTAGNPTYLAMGNNNLIYCIDNSSQYSLNNGGIKVFDVSQNPAKIVYHLHDAPISGAYISFDKNTRRLFTANYHANQLSMYRVNQSSCTLLDRIDDIGEVGPEKEQKDGPHPHFINLTPEGRVVVCDLGLDKIFIYDISNKNRLELKTTFTLPAGFGPRHIRFDLKRKVSYVVGELSSNVATLKYDEKSGIFGLIQITHTIPAWWNRYNGAAAIRISKDFKNLYVTNRGYNSVAVFEIHEHGYLKLIQNVECGGDFPRDLKFSLDDRFALVANQKSDNLSVFKRQKASGLLELVNNNFKVPEPTAIVALK</sequence>
<dbReference type="SUPFAM" id="SSF51004">
    <property type="entry name" value="C-terminal (heme d1) domain of cytochrome cd1-nitrite reductase"/>
    <property type="match status" value="1"/>
</dbReference>
<dbReference type="AlphaFoldDB" id="A0A0A1GWZ8"/>
<dbReference type="InterPro" id="IPR015943">
    <property type="entry name" value="WD40/YVTN_repeat-like_dom_sf"/>
</dbReference>
<dbReference type="STRING" id="1291742.LOOC260_120890"/>
<dbReference type="RefSeq" id="WP_041094780.1">
    <property type="nucleotide sequence ID" value="NZ_AP014680.1"/>
</dbReference>
<dbReference type="Gene3D" id="2.130.10.10">
    <property type="entry name" value="YVTN repeat-like/Quinoprotein amine dehydrogenase"/>
    <property type="match status" value="1"/>
</dbReference>
<comment type="similarity">
    <text evidence="1">Belongs to the cycloisomerase 2 family.</text>
</comment>
<dbReference type="HOGENOM" id="CLU_038716_3_1_9"/>
<dbReference type="Pfam" id="PF10282">
    <property type="entry name" value="Lactonase"/>
    <property type="match status" value="1"/>
</dbReference>
<accession>A0A0A1GWZ8</accession>
<evidence type="ECO:0000313" key="3">
    <source>
        <dbReference type="Proteomes" id="UP000031620"/>
    </source>
</evidence>